<evidence type="ECO:0000259" key="10">
    <source>
        <dbReference type="PROSITE" id="PS00498"/>
    </source>
</evidence>
<dbReference type="PROSITE" id="PS00498">
    <property type="entry name" value="TYROSINASE_2"/>
    <property type="match status" value="1"/>
</dbReference>
<dbReference type="PANTHER" id="PTHR11474">
    <property type="entry name" value="TYROSINASE FAMILY MEMBER"/>
    <property type="match status" value="1"/>
</dbReference>
<dbReference type="STRING" id="1168221.R7YJT1"/>
<evidence type="ECO:0000256" key="4">
    <source>
        <dbReference type="ARBA" id="ARBA00023008"/>
    </source>
</evidence>
<comment type="similarity">
    <text evidence="1">Belongs to the tyrosinase family.</text>
</comment>
<name>R7YJT1_CONA1</name>
<evidence type="ECO:0000256" key="7">
    <source>
        <dbReference type="ARBA" id="ARBA00048881"/>
    </source>
</evidence>
<dbReference type="GO" id="GO:0046872">
    <property type="term" value="F:metal ion binding"/>
    <property type="evidence" value="ECO:0007669"/>
    <property type="project" value="UniProtKB-KW"/>
</dbReference>
<feature type="domain" description="Tyrosinase copper-binding" evidence="10">
    <location>
        <begin position="335"/>
        <end position="346"/>
    </location>
</feature>
<sequence length="548" mass="61675">MALRLRRSIRDLEDDYDRGNKKPLEDLIRAWRGIQAQPADDPNSAFPPKSFFTIAGYHREPFRGAGWGNSQWWGGYCNHGNVLFPTWHRAYLLTLENALRSVPGCENVTLPYWDEVDQRTKETGLPRTFLQKTFVLDGNPVSNPLYSYTFQYDIFDNLAPIPDFDYSKPEGYTTVRYPYSGLVGTPDDKAKTEVHNKTYKDMPEAKVNQILNENVQNWLGFGIKLNTGEYLYTGTREKYYACLNAPNYTVFSNTTSATQWNEDHFGVKKWQEAGSPTPATQAVVPLESPHNDMHLAIGGFDLPVSPTRPGQPEQSFDAIADANGDVGENDTASFDPIFYFHHCFIDRMFWLWQNRTQKTESLDIIHGYPGTNTVDNQGPTPGVPANTWLTMDSPLNPFFKDDRPVTSNDVINIETQLNYTYPRLSESDPLHPSEPLLGSPPASSPPTLRVSGINRGAISGSFVLSIYATLEGQTRLMGVESVLSRWHTSGCANCQTHLNVKTFVPLHGLTLEEAEKADFDVGRLTRGLVQLPERPPVTHLGQMVRRMS</sequence>
<keyword evidence="5" id="KW-0470">Melanin biosynthesis</keyword>
<comment type="catalytic activity">
    <reaction evidence="6">
        <text>2 L-dopa + O2 = 2 L-dopaquinone + 2 H2O</text>
        <dbReference type="Rhea" id="RHEA:34287"/>
        <dbReference type="ChEBI" id="CHEBI:15377"/>
        <dbReference type="ChEBI" id="CHEBI:15379"/>
        <dbReference type="ChEBI" id="CHEBI:57504"/>
        <dbReference type="ChEBI" id="CHEBI:57924"/>
        <dbReference type="EC" id="1.14.18.1"/>
    </reaction>
</comment>
<evidence type="ECO:0000313" key="12">
    <source>
        <dbReference type="Proteomes" id="UP000016924"/>
    </source>
</evidence>
<dbReference type="Pfam" id="PF00264">
    <property type="entry name" value="Tyrosinase"/>
    <property type="match status" value="1"/>
</dbReference>
<organism evidence="11 12">
    <name type="scientific">Coniosporium apollinis (strain CBS 100218)</name>
    <name type="common">Rock-inhabiting black yeast</name>
    <dbReference type="NCBI Taxonomy" id="1168221"/>
    <lineage>
        <taxon>Eukaryota</taxon>
        <taxon>Fungi</taxon>
        <taxon>Dikarya</taxon>
        <taxon>Ascomycota</taxon>
        <taxon>Pezizomycotina</taxon>
        <taxon>Dothideomycetes</taxon>
        <taxon>Dothideomycetes incertae sedis</taxon>
        <taxon>Coniosporium</taxon>
    </lineage>
</organism>
<dbReference type="GeneID" id="19898675"/>
<evidence type="ECO:0000256" key="1">
    <source>
        <dbReference type="ARBA" id="ARBA00009928"/>
    </source>
</evidence>
<dbReference type="HOGENOM" id="CLU_026096_0_0_1"/>
<dbReference type="InterPro" id="IPR008922">
    <property type="entry name" value="Di-copper_centre_dom_sf"/>
</dbReference>
<dbReference type="EMBL" id="JH767558">
    <property type="protein sequence ID" value="EON62145.1"/>
    <property type="molecule type" value="Genomic_DNA"/>
</dbReference>
<dbReference type="OrthoDB" id="6132182at2759"/>
<evidence type="ECO:0000256" key="5">
    <source>
        <dbReference type="ARBA" id="ARBA00023101"/>
    </source>
</evidence>
<dbReference type="PROSITE" id="PS00497">
    <property type="entry name" value="TYROSINASE_1"/>
    <property type="match status" value="1"/>
</dbReference>
<evidence type="ECO:0000313" key="11">
    <source>
        <dbReference type="EMBL" id="EON62145.1"/>
    </source>
</evidence>
<evidence type="ECO:0000259" key="9">
    <source>
        <dbReference type="PROSITE" id="PS00497"/>
    </source>
</evidence>
<dbReference type="InterPro" id="IPR002227">
    <property type="entry name" value="Tyrosinase_Cu-bd"/>
</dbReference>
<dbReference type="PRINTS" id="PR00092">
    <property type="entry name" value="TYROSINASE"/>
</dbReference>
<keyword evidence="4" id="KW-0186">Copper</keyword>
<reference evidence="12" key="1">
    <citation type="submission" date="2012-06" db="EMBL/GenBank/DDBJ databases">
        <title>The genome sequence of Coniosporium apollinis CBS 100218.</title>
        <authorList>
            <consortium name="The Broad Institute Genome Sequencing Platform"/>
            <person name="Cuomo C."/>
            <person name="Gorbushina A."/>
            <person name="Noack S."/>
            <person name="Walker B."/>
            <person name="Young S.K."/>
            <person name="Zeng Q."/>
            <person name="Gargeya S."/>
            <person name="Fitzgerald M."/>
            <person name="Haas B."/>
            <person name="Abouelleil A."/>
            <person name="Alvarado L."/>
            <person name="Arachchi H.M."/>
            <person name="Berlin A.M."/>
            <person name="Chapman S.B."/>
            <person name="Goldberg J."/>
            <person name="Griggs A."/>
            <person name="Gujja S."/>
            <person name="Hansen M."/>
            <person name="Howarth C."/>
            <person name="Imamovic A."/>
            <person name="Larimer J."/>
            <person name="McCowan C."/>
            <person name="Montmayeur A."/>
            <person name="Murphy C."/>
            <person name="Neiman D."/>
            <person name="Pearson M."/>
            <person name="Priest M."/>
            <person name="Roberts A."/>
            <person name="Saif S."/>
            <person name="Shea T."/>
            <person name="Sisk P."/>
            <person name="Sykes S."/>
            <person name="Wortman J."/>
            <person name="Nusbaum C."/>
            <person name="Birren B."/>
        </authorList>
    </citation>
    <scope>NUCLEOTIDE SEQUENCE [LARGE SCALE GENOMIC DNA]</scope>
    <source>
        <strain evidence="12">CBS 100218</strain>
    </source>
</reference>
<dbReference type="SUPFAM" id="SSF48056">
    <property type="entry name" value="Di-copper centre-containing domain"/>
    <property type="match status" value="1"/>
</dbReference>
<comment type="catalytic activity">
    <reaction evidence="7">
        <text>L-tyrosine + O2 = L-dopaquinone + H2O</text>
        <dbReference type="Rhea" id="RHEA:18117"/>
        <dbReference type="ChEBI" id="CHEBI:15377"/>
        <dbReference type="ChEBI" id="CHEBI:15379"/>
        <dbReference type="ChEBI" id="CHEBI:57924"/>
        <dbReference type="ChEBI" id="CHEBI:58315"/>
        <dbReference type="EC" id="1.14.18.1"/>
    </reaction>
</comment>
<dbReference type="InterPro" id="IPR050316">
    <property type="entry name" value="Tyrosinase/Hemocyanin"/>
</dbReference>
<dbReference type="GO" id="GO:0042438">
    <property type="term" value="P:melanin biosynthetic process"/>
    <property type="evidence" value="ECO:0007669"/>
    <property type="project" value="UniProtKB-KW"/>
</dbReference>
<feature type="region of interest" description="Disordered" evidence="8">
    <location>
        <begin position="427"/>
        <end position="447"/>
    </location>
</feature>
<feature type="domain" description="Tyrosinase copper-binding" evidence="9">
    <location>
        <begin position="79"/>
        <end position="96"/>
    </location>
</feature>
<evidence type="ECO:0000256" key="6">
    <source>
        <dbReference type="ARBA" id="ARBA00048233"/>
    </source>
</evidence>
<gene>
    <name evidence="11" type="ORF">W97_01364</name>
</gene>
<dbReference type="OMA" id="ANCQTHL"/>
<dbReference type="Proteomes" id="UP000016924">
    <property type="component" value="Unassembled WGS sequence"/>
</dbReference>
<protein>
    <recommendedName>
        <fullName evidence="2">tyrosinase</fullName>
        <ecNumber evidence="2">1.14.18.1</ecNumber>
    </recommendedName>
</protein>
<dbReference type="EC" id="1.14.18.1" evidence="2"/>
<keyword evidence="12" id="KW-1185">Reference proteome</keyword>
<keyword evidence="3" id="KW-0479">Metal-binding</keyword>
<dbReference type="RefSeq" id="XP_007777462.1">
    <property type="nucleotide sequence ID" value="XM_007779272.1"/>
</dbReference>
<dbReference type="eggNOG" id="ENOG502RXVS">
    <property type="taxonomic scope" value="Eukaryota"/>
</dbReference>
<evidence type="ECO:0000256" key="8">
    <source>
        <dbReference type="SAM" id="MobiDB-lite"/>
    </source>
</evidence>
<accession>R7YJT1</accession>
<dbReference type="GO" id="GO:0004503">
    <property type="term" value="F:tyrosinase activity"/>
    <property type="evidence" value="ECO:0007669"/>
    <property type="project" value="UniProtKB-EC"/>
</dbReference>
<evidence type="ECO:0000256" key="2">
    <source>
        <dbReference type="ARBA" id="ARBA00011906"/>
    </source>
</evidence>
<evidence type="ECO:0000256" key="3">
    <source>
        <dbReference type="ARBA" id="ARBA00022723"/>
    </source>
</evidence>
<dbReference type="Gene3D" id="1.10.1280.10">
    <property type="entry name" value="Di-copper center containing domain from catechol oxidase"/>
    <property type="match status" value="1"/>
</dbReference>
<dbReference type="AlphaFoldDB" id="R7YJT1"/>
<proteinExistence type="inferred from homology"/>
<dbReference type="PANTHER" id="PTHR11474:SF76">
    <property type="entry name" value="SHKT DOMAIN-CONTAINING PROTEIN"/>
    <property type="match status" value="1"/>
</dbReference>
<feature type="compositionally biased region" description="Low complexity" evidence="8">
    <location>
        <begin position="433"/>
        <end position="447"/>
    </location>
</feature>